<organism evidence="2 3">
    <name type="scientific">Euplotes crassus</name>
    <dbReference type="NCBI Taxonomy" id="5936"/>
    <lineage>
        <taxon>Eukaryota</taxon>
        <taxon>Sar</taxon>
        <taxon>Alveolata</taxon>
        <taxon>Ciliophora</taxon>
        <taxon>Intramacronucleata</taxon>
        <taxon>Spirotrichea</taxon>
        <taxon>Hypotrichia</taxon>
        <taxon>Euplotida</taxon>
        <taxon>Euplotidae</taxon>
        <taxon>Moneuplotes</taxon>
    </lineage>
</organism>
<accession>A0AAD2DCK5</accession>
<feature type="region of interest" description="Disordered" evidence="1">
    <location>
        <begin position="347"/>
        <end position="366"/>
    </location>
</feature>
<sequence length="366" mass="42748">MSKDDCLENWRDVTLDLETSPTKIKRSRGILSDTQLVYKPAMLETCLQEIEVRIKPMNTSVKNKHEHTNPDLHKFCEEFYETYKIEHDLKLSHNTNFPNLRKSKAKIHSKRAKELTKIINLKKTQRLHRTEQQKKLRARTTIGRNTCEQGSSFSLIQDESKDEVLARSPKQSPAFIKTKKVRKFSKFQNSFSLRASQQRKKISTRPKFSPICANEKDMSPNRDYSEEQGPKATHMKLHSCIAVNVIAKPDVKAMESPKPVMSTLKKRRANTIEKDKKQHKFASISDTSEAPRYNEAMNVILNPFEQQKYAKLSSEKKLKHIFKIYNRKEMISKVNTLRKNNQRVNLTNLHQNQQDPKRYDNSSSYL</sequence>
<evidence type="ECO:0000313" key="2">
    <source>
        <dbReference type="EMBL" id="CAI2387366.1"/>
    </source>
</evidence>
<evidence type="ECO:0000313" key="3">
    <source>
        <dbReference type="Proteomes" id="UP001295684"/>
    </source>
</evidence>
<dbReference type="EMBL" id="CAMPGE010029879">
    <property type="protein sequence ID" value="CAI2387366.1"/>
    <property type="molecule type" value="Genomic_DNA"/>
</dbReference>
<name>A0AAD2DCK5_EUPCR</name>
<gene>
    <name evidence="2" type="ORF">ECRASSUSDP1_LOCUS28996</name>
</gene>
<proteinExistence type="predicted"/>
<protein>
    <submittedName>
        <fullName evidence="2">Uncharacterized protein</fullName>
    </submittedName>
</protein>
<keyword evidence="3" id="KW-1185">Reference proteome</keyword>
<reference evidence="2" key="1">
    <citation type="submission" date="2023-07" db="EMBL/GenBank/DDBJ databases">
        <authorList>
            <consortium name="AG Swart"/>
            <person name="Singh M."/>
            <person name="Singh A."/>
            <person name="Seah K."/>
            <person name="Emmerich C."/>
        </authorList>
    </citation>
    <scope>NUCLEOTIDE SEQUENCE</scope>
    <source>
        <strain evidence="2">DP1</strain>
    </source>
</reference>
<comment type="caution">
    <text evidence="2">The sequence shown here is derived from an EMBL/GenBank/DDBJ whole genome shotgun (WGS) entry which is preliminary data.</text>
</comment>
<evidence type="ECO:0000256" key="1">
    <source>
        <dbReference type="SAM" id="MobiDB-lite"/>
    </source>
</evidence>
<dbReference type="AlphaFoldDB" id="A0AAD2DCK5"/>
<dbReference type="Proteomes" id="UP001295684">
    <property type="component" value="Unassembled WGS sequence"/>
</dbReference>